<organism evidence="1">
    <name type="scientific">Ustilaginoidea virens nonsegmented virus 1</name>
    <dbReference type="NCBI Taxonomy" id="1520125"/>
    <lineage>
        <taxon>Viruses</taxon>
        <taxon>Riboviria</taxon>
        <taxon>Orthornavirae</taxon>
        <taxon>Pisuviricota</taxon>
        <taxon>Duplopiviricetes</taxon>
        <taxon>Durnavirales</taxon>
        <taxon>Partitiviridae</taxon>
    </lineage>
</organism>
<sequence length="172" mass="19506">MASDDDRMLLEAFNARFGQDITQVEVVKRLLGSPHVRAWYREYRAERATENSLPDEWRAAGLTAAQWAEIGPARLRIRKERAQASEDISRAAREFQDRLSEIESRASARIDPLLTPLLRVIGSGVQDLPLERQIAIETGPADARAERVKTQMAQWRAWAVAEVRAGRDPFRA</sequence>
<protein>
    <submittedName>
        <fullName evidence="1">Uncharacterized protein</fullName>
    </submittedName>
</protein>
<evidence type="ECO:0000313" key="1">
    <source>
        <dbReference type="EMBL" id="AIE77247.1"/>
    </source>
</evidence>
<accession>A0A075FBL7</accession>
<name>A0A075FBL7_9VIRU</name>
<reference evidence="1" key="1">
    <citation type="journal article" date="2014" name="Virology">
        <title>A novel monopartite dsRNA virus isolated from the phytopathogenic fungus Ustilaginoidea virens and ancestrally related to a mitochondria-associated dsRNA in the green alga Bryopsis.</title>
        <authorList>
            <person name="Zhang T."/>
            <person name="Jiang Y."/>
            <person name="Dong W."/>
        </authorList>
    </citation>
    <scope>NUCLEOTIDE SEQUENCE</scope>
    <source>
        <strain evidence="1">GX-10</strain>
    </source>
</reference>
<proteinExistence type="predicted"/>
<dbReference type="EMBL" id="KJ605397">
    <property type="protein sequence ID" value="AIE77247.1"/>
    <property type="molecule type" value="Genomic_RNA"/>
</dbReference>